<dbReference type="GO" id="GO:0003887">
    <property type="term" value="F:DNA-directed DNA polymerase activity"/>
    <property type="evidence" value="ECO:0007669"/>
    <property type="project" value="InterPro"/>
</dbReference>
<dbReference type="Proteomes" id="UP001348817">
    <property type="component" value="Plasmid pFA2"/>
</dbReference>
<protein>
    <recommendedName>
        <fullName evidence="4">Initiator Rep protein WH1 domain-containing protein</fullName>
    </recommendedName>
</protein>
<reference evidence="5 6" key="1">
    <citation type="submission" date="2021-12" db="EMBL/GenBank/DDBJ databases">
        <title>Genome sequencing of bacteria with rrn-lacking chromosome and rrn-plasmid.</title>
        <authorList>
            <person name="Anda M."/>
            <person name="Iwasaki W."/>
        </authorList>
    </citation>
    <scope>NUCLEOTIDE SEQUENCE [LARGE SCALE GENOMIC DNA]</scope>
    <source>
        <strain evidence="5 6">DSM 100852</strain>
        <plasmid evidence="5 6">pFA2</plasmid>
    </source>
</reference>
<dbReference type="InterPro" id="IPR000525">
    <property type="entry name" value="Initiator_Rep_WH1"/>
</dbReference>
<dbReference type="RefSeq" id="WP_338395109.1">
    <property type="nucleotide sequence ID" value="NZ_AP025316.1"/>
</dbReference>
<keyword evidence="2" id="KW-0175">Coiled coil</keyword>
<dbReference type="InterPro" id="IPR036390">
    <property type="entry name" value="WH_DNA-bd_sf"/>
</dbReference>
<evidence type="ECO:0000256" key="1">
    <source>
        <dbReference type="ARBA" id="ARBA00038283"/>
    </source>
</evidence>
<feature type="compositionally biased region" description="Polar residues" evidence="3">
    <location>
        <begin position="273"/>
        <end position="288"/>
    </location>
</feature>
<accession>A0AAU9CS49</accession>
<dbReference type="AlphaFoldDB" id="A0AAU9CS49"/>
<evidence type="ECO:0000313" key="6">
    <source>
        <dbReference type="Proteomes" id="UP001348817"/>
    </source>
</evidence>
<feature type="compositionally biased region" description="Basic and acidic residues" evidence="3">
    <location>
        <begin position="293"/>
        <end position="303"/>
    </location>
</feature>
<feature type="compositionally biased region" description="Basic and acidic residues" evidence="3">
    <location>
        <begin position="239"/>
        <end position="272"/>
    </location>
</feature>
<keyword evidence="5" id="KW-0614">Plasmid</keyword>
<dbReference type="EMBL" id="AP025316">
    <property type="protein sequence ID" value="BDD11956.1"/>
    <property type="molecule type" value="Genomic_DNA"/>
</dbReference>
<feature type="coiled-coil region" evidence="2">
    <location>
        <begin position="376"/>
        <end position="403"/>
    </location>
</feature>
<feature type="region of interest" description="Disordered" evidence="3">
    <location>
        <begin position="239"/>
        <end position="312"/>
    </location>
</feature>
<gene>
    <name evidence="5" type="ORF">FUAX_43880</name>
</gene>
<proteinExistence type="inferred from homology"/>
<dbReference type="Gene3D" id="1.10.10.10">
    <property type="entry name" value="Winged helix-like DNA-binding domain superfamily/Winged helix DNA-binding domain"/>
    <property type="match status" value="2"/>
</dbReference>
<comment type="similarity">
    <text evidence="1">Belongs to the initiator RepB protein family.</text>
</comment>
<organism evidence="5 6">
    <name type="scientific">Fulvitalea axinellae</name>
    <dbReference type="NCBI Taxonomy" id="1182444"/>
    <lineage>
        <taxon>Bacteria</taxon>
        <taxon>Pseudomonadati</taxon>
        <taxon>Bacteroidota</taxon>
        <taxon>Cytophagia</taxon>
        <taxon>Cytophagales</taxon>
        <taxon>Persicobacteraceae</taxon>
        <taxon>Fulvitalea</taxon>
    </lineage>
</organism>
<keyword evidence="6" id="KW-1185">Reference proteome</keyword>
<evidence type="ECO:0000259" key="4">
    <source>
        <dbReference type="Pfam" id="PF01051"/>
    </source>
</evidence>
<dbReference type="InterPro" id="IPR036388">
    <property type="entry name" value="WH-like_DNA-bd_sf"/>
</dbReference>
<dbReference type="Pfam" id="PF01051">
    <property type="entry name" value="Rep3_N"/>
    <property type="match status" value="1"/>
</dbReference>
<name>A0AAU9CS49_9BACT</name>
<dbReference type="GO" id="GO:0006270">
    <property type="term" value="P:DNA replication initiation"/>
    <property type="evidence" value="ECO:0007669"/>
    <property type="project" value="InterPro"/>
</dbReference>
<dbReference type="KEGG" id="fax:FUAX_43880"/>
<evidence type="ECO:0000256" key="2">
    <source>
        <dbReference type="SAM" id="Coils"/>
    </source>
</evidence>
<dbReference type="Pfam" id="PF21205">
    <property type="entry name" value="Rep3_C"/>
    <property type="match status" value="1"/>
</dbReference>
<dbReference type="SUPFAM" id="SSF46785">
    <property type="entry name" value="Winged helix' DNA-binding domain"/>
    <property type="match status" value="2"/>
</dbReference>
<geneLocation type="plasmid" evidence="5 6">
    <name>pFA2</name>
</geneLocation>
<evidence type="ECO:0000256" key="3">
    <source>
        <dbReference type="SAM" id="MobiDB-lite"/>
    </source>
</evidence>
<feature type="domain" description="Initiator Rep protein WH1" evidence="4">
    <location>
        <begin position="13"/>
        <end position="156"/>
    </location>
</feature>
<evidence type="ECO:0000313" key="5">
    <source>
        <dbReference type="EMBL" id="BDD11956.1"/>
    </source>
</evidence>
<sequence length="484" mass="57213">MSSDEITESFNYKIVKDNKIINARESFTLLQQRIILLMCARIGYDDTEMNEYHVPIREVLGIPEGKPIGGGYDRVRKAAQGLAHSAIDIEEGDRWASYSFVTVAKGEKGKDFVTIKFSQEMKPFFLKLKSNYTYYLLKHVYNFSRSRFSLRIYELLIQYFPRIPKRTFKLEKLKDLLYVKGSYSRFSAFRTKVLEPAISEINEKSDIFVTYEFKREKRKYTDITFFVVKGEHYKAQEDGNKVEIPEKLSSESQTEKTATKKASAEKTQKNKVSESQTSIDFNQKQPEVSQAKKPHENQKRQHESQAPQAEKVGNDWLAPTLFSGMVQKYGEGLVRYTIDRINEKPNVKSKLGYLNKALLEGYYRNEYEDFARKDQLKRAMDRKKTLEEQRKSIESEFHEHYENAKISILKEHDTEDERFEYMSLVEFTDEYTFERRYLEEWRKSSPSEEARKFYGKWLLKKYGTKEDHDLKAFALTVHDFKNWK</sequence>